<sequence>MLTREEFGRLFDVFERSAWRLEIQGVYDEPEEREPFRRFLAGEPDDLEWMQDWYDWIHEVTSAGKQCARVRATTDPLTDYLRWELGVLTPPAVDAGEDIRVLPAQQAIALELPRTDFWLFDDSSVAVLVFGESGVVGAELVDEREAVESYRRVRDRAWDAAVPYQDWAATSAP</sequence>
<name>A0ABW3M0P0_9PSEU</name>
<gene>
    <name evidence="2" type="ORF">ACFQ1S_00670</name>
</gene>
<feature type="domain" description="DUF6879" evidence="1">
    <location>
        <begin position="5"/>
        <end position="168"/>
    </location>
</feature>
<evidence type="ECO:0000313" key="3">
    <source>
        <dbReference type="Proteomes" id="UP001597045"/>
    </source>
</evidence>
<comment type="caution">
    <text evidence="2">The sequence shown here is derived from an EMBL/GenBank/DDBJ whole genome shotgun (WGS) entry which is preliminary data.</text>
</comment>
<dbReference type="Pfam" id="PF21806">
    <property type="entry name" value="DUF6879"/>
    <property type="match status" value="1"/>
</dbReference>
<organism evidence="2 3">
    <name type="scientific">Kibdelosporangium lantanae</name>
    <dbReference type="NCBI Taxonomy" id="1497396"/>
    <lineage>
        <taxon>Bacteria</taxon>
        <taxon>Bacillati</taxon>
        <taxon>Actinomycetota</taxon>
        <taxon>Actinomycetes</taxon>
        <taxon>Pseudonocardiales</taxon>
        <taxon>Pseudonocardiaceae</taxon>
        <taxon>Kibdelosporangium</taxon>
    </lineage>
</organism>
<dbReference type="Proteomes" id="UP001597045">
    <property type="component" value="Unassembled WGS sequence"/>
</dbReference>
<keyword evidence="3" id="KW-1185">Reference proteome</keyword>
<evidence type="ECO:0000313" key="2">
    <source>
        <dbReference type="EMBL" id="MFD1044211.1"/>
    </source>
</evidence>
<dbReference type="InterPro" id="IPR049244">
    <property type="entry name" value="DUF6879"/>
</dbReference>
<reference evidence="3" key="1">
    <citation type="journal article" date="2019" name="Int. J. Syst. Evol. Microbiol.">
        <title>The Global Catalogue of Microorganisms (GCM) 10K type strain sequencing project: providing services to taxonomists for standard genome sequencing and annotation.</title>
        <authorList>
            <consortium name="The Broad Institute Genomics Platform"/>
            <consortium name="The Broad Institute Genome Sequencing Center for Infectious Disease"/>
            <person name="Wu L."/>
            <person name="Ma J."/>
        </authorList>
    </citation>
    <scope>NUCLEOTIDE SEQUENCE [LARGE SCALE GENOMIC DNA]</scope>
    <source>
        <strain evidence="3">JCM 31486</strain>
    </source>
</reference>
<evidence type="ECO:0000259" key="1">
    <source>
        <dbReference type="Pfam" id="PF21806"/>
    </source>
</evidence>
<protein>
    <submittedName>
        <fullName evidence="2">DUF6879 family protein</fullName>
    </submittedName>
</protein>
<proteinExistence type="predicted"/>
<dbReference type="EMBL" id="JBHTIS010000012">
    <property type="protein sequence ID" value="MFD1044211.1"/>
    <property type="molecule type" value="Genomic_DNA"/>
</dbReference>
<accession>A0ABW3M0P0</accession>